<evidence type="ECO:0000313" key="7">
    <source>
        <dbReference type="EMBL" id="KAF2402294.1"/>
    </source>
</evidence>
<dbReference type="InterPro" id="IPR015500">
    <property type="entry name" value="Peptidase_S8_subtilisin-rel"/>
</dbReference>
<evidence type="ECO:0000256" key="1">
    <source>
        <dbReference type="ARBA" id="ARBA00011073"/>
    </source>
</evidence>
<dbReference type="GO" id="GO:0004252">
    <property type="term" value="F:serine-type endopeptidase activity"/>
    <property type="evidence" value="ECO:0007669"/>
    <property type="project" value="InterPro"/>
</dbReference>
<dbReference type="InterPro" id="IPR051048">
    <property type="entry name" value="Peptidase_S8/S53_subtilisin"/>
</dbReference>
<evidence type="ECO:0000256" key="3">
    <source>
        <dbReference type="ARBA" id="ARBA00022801"/>
    </source>
</evidence>
<dbReference type="InterPro" id="IPR036852">
    <property type="entry name" value="Peptidase_S8/S53_dom_sf"/>
</dbReference>
<name>A0A6G1I279_9PEZI</name>
<evidence type="ECO:0000256" key="5">
    <source>
        <dbReference type="PROSITE-ProRule" id="PRU01240"/>
    </source>
</evidence>
<keyword evidence="3" id="KW-0378">Hydrolase</keyword>
<dbReference type="PROSITE" id="PS00137">
    <property type="entry name" value="SUBTILASE_HIS"/>
    <property type="match status" value="1"/>
</dbReference>
<dbReference type="PANTHER" id="PTHR43399">
    <property type="entry name" value="SUBTILISIN-RELATED"/>
    <property type="match status" value="1"/>
</dbReference>
<reference evidence="7" key="1">
    <citation type="journal article" date="2020" name="Stud. Mycol.">
        <title>101 Dothideomycetes genomes: a test case for predicting lifestyles and emergence of pathogens.</title>
        <authorList>
            <person name="Haridas S."/>
            <person name="Albert R."/>
            <person name="Binder M."/>
            <person name="Bloem J."/>
            <person name="Labutti K."/>
            <person name="Salamov A."/>
            <person name="Andreopoulos B."/>
            <person name="Baker S."/>
            <person name="Barry K."/>
            <person name="Bills G."/>
            <person name="Bluhm B."/>
            <person name="Cannon C."/>
            <person name="Castanera R."/>
            <person name="Culley D."/>
            <person name="Daum C."/>
            <person name="Ezra D."/>
            <person name="Gonzalez J."/>
            <person name="Henrissat B."/>
            <person name="Kuo A."/>
            <person name="Liang C."/>
            <person name="Lipzen A."/>
            <person name="Lutzoni F."/>
            <person name="Magnuson J."/>
            <person name="Mondo S."/>
            <person name="Nolan M."/>
            <person name="Ohm R."/>
            <person name="Pangilinan J."/>
            <person name="Park H.-J."/>
            <person name="Ramirez L."/>
            <person name="Alfaro M."/>
            <person name="Sun H."/>
            <person name="Tritt A."/>
            <person name="Yoshinaga Y."/>
            <person name="Zwiers L.-H."/>
            <person name="Turgeon B."/>
            <person name="Goodwin S."/>
            <person name="Spatafora J."/>
            <person name="Crous P."/>
            <person name="Grigoriev I."/>
        </authorList>
    </citation>
    <scope>NUCLEOTIDE SEQUENCE</scope>
    <source>
        <strain evidence="7">CBS 262.69</strain>
    </source>
</reference>
<sequence length="240" mass="25690">MTTAAASLETANTTNTVVTTTSSIAATPLMTHAADTFPNHDRLMVDIFSHETVGDEGFEALKEVISDASGVRVDDMKFAPGQVRLSVEVDKLVALAKDDRIHVIEEILEPELMTLDNDGTGPVTPSITGKGDTLYRGKDQIVTVTDTGFDLGNPDNCHPAFTGRVYSLRAVARQGETDDPDGHGTHVSGILLGRHFDTTKGLVGGIAPEAHLIVRSLFKKDGQPIIVPMSLLDLLTVPYD</sequence>
<comment type="caution">
    <text evidence="5">Lacks conserved residue(s) required for the propagation of feature annotation.</text>
</comment>
<accession>A0A6G1I279</accession>
<dbReference type="GO" id="GO:0006508">
    <property type="term" value="P:proteolysis"/>
    <property type="evidence" value="ECO:0007669"/>
    <property type="project" value="UniProtKB-KW"/>
</dbReference>
<protein>
    <recommendedName>
        <fullName evidence="6">Peptidase S8/S53 domain-containing protein</fullName>
    </recommendedName>
</protein>
<dbReference type="PROSITE" id="PS51892">
    <property type="entry name" value="SUBTILASE"/>
    <property type="match status" value="1"/>
</dbReference>
<proteinExistence type="inferred from homology"/>
<dbReference type="Proteomes" id="UP000799640">
    <property type="component" value="Unassembled WGS sequence"/>
</dbReference>
<evidence type="ECO:0000313" key="8">
    <source>
        <dbReference type="Proteomes" id="UP000799640"/>
    </source>
</evidence>
<keyword evidence="2" id="KW-0645">Protease</keyword>
<evidence type="ECO:0000256" key="2">
    <source>
        <dbReference type="ARBA" id="ARBA00022670"/>
    </source>
</evidence>
<dbReference type="Pfam" id="PF00082">
    <property type="entry name" value="Peptidase_S8"/>
    <property type="match status" value="1"/>
</dbReference>
<dbReference type="InterPro" id="IPR022398">
    <property type="entry name" value="Peptidase_S8_His-AS"/>
</dbReference>
<dbReference type="InterPro" id="IPR000209">
    <property type="entry name" value="Peptidase_S8/S53_dom"/>
</dbReference>
<organism evidence="7 8">
    <name type="scientific">Trichodelitschia bisporula</name>
    <dbReference type="NCBI Taxonomy" id="703511"/>
    <lineage>
        <taxon>Eukaryota</taxon>
        <taxon>Fungi</taxon>
        <taxon>Dikarya</taxon>
        <taxon>Ascomycota</taxon>
        <taxon>Pezizomycotina</taxon>
        <taxon>Dothideomycetes</taxon>
        <taxon>Dothideomycetes incertae sedis</taxon>
        <taxon>Phaeotrichales</taxon>
        <taxon>Phaeotrichaceae</taxon>
        <taxon>Trichodelitschia</taxon>
    </lineage>
</organism>
<dbReference type="Gene3D" id="3.40.50.200">
    <property type="entry name" value="Peptidase S8/S53 domain"/>
    <property type="match status" value="1"/>
</dbReference>
<comment type="similarity">
    <text evidence="1 5">Belongs to the peptidase S8 family.</text>
</comment>
<dbReference type="PANTHER" id="PTHR43399:SF4">
    <property type="entry name" value="CELL WALL-ASSOCIATED PROTEASE"/>
    <property type="match status" value="1"/>
</dbReference>
<dbReference type="AlphaFoldDB" id="A0A6G1I279"/>
<keyword evidence="4" id="KW-0720">Serine protease</keyword>
<dbReference type="OrthoDB" id="10256524at2759"/>
<dbReference type="PRINTS" id="PR00723">
    <property type="entry name" value="SUBTILISIN"/>
</dbReference>
<evidence type="ECO:0000259" key="6">
    <source>
        <dbReference type="Pfam" id="PF00082"/>
    </source>
</evidence>
<feature type="domain" description="Peptidase S8/S53" evidence="6">
    <location>
        <begin position="137"/>
        <end position="218"/>
    </location>
</feature>
<gene>
    <name evidence="7" type="ORF">EJ06DRAFT_332320</name>
</gene>
<keyword evidence="8" id="KW-1185">Reference proteome</keyword>
<evidence type="ECO:0000256" key="4">
    <source>
        <dbReference type="ARBA" id="ARBA00022825"/>
    </source>
</evidence>
<dbReference type="SUPFAM" id="SSF52743">
    <property type="entry name" value="Subtilisin-like"/>
    <property type="match status" value="1"/>
</dbReference>
<dbReference type="EMBL" id="ML996691">
    <property type="protein sequence ID" value="KAF2402294.1"/>
    <property type="molecule type" value="Genomic_DNA"/>
</dbReference>